<dbReference type="EMBL" id="JAKMXF010000343">
    <property type="protein sequence ID" value="KAI6647231.1"/>
    <property type="molecule type" value="Genomic_DNA"/>
</dbReference>
<accession>A0AAV7JFR0</accession>
<dbReference type="AlphaFoldDB" id="A0AAV7JFR0"/>
<evidence type="ECO:0000256" key="2">
    <source>
        <dbReference type="ARBA" id="ARBA00007645"/>
    </source>
</evidence>
<protein>
    <recommendedName>
        <fullName evidence="7">Ribosomal protein</fullName>
    </recommendedName>
</protein>
<keyword evidence="5" id="KW-0496">Mitochondrion</keyword>
<keyword evidence="3" id="KW-0809">Transit peptide</keyword>
<dbReference type="InterPro" id="IPR052143">
    <property type="entry name" value="Mitoribosomal_bL36m"/>
</dbReference>
<comment type="subcellular location">
    <subcellularLocation>
        <location evidence="1">Mitochondrion</location>
    </subcellularLocation>
</comment>
<evidence type="ECO:0000256" key="1">
    <source>
        <dbReference type="ARBA" id="ARBA00004173"/>
    </source>
</evidence>
<evidence type="ECO:0000256" key="4">
    <source>
        <dbReference type="ARBA" id="ARBA00022980"/>
    </source>
</evidence>
<dbReference type="SUPFAM" id="SSF57840">
    <property type="entry name" value="Ribosomal protein L36"/>
    <property type="match status" value="1"/>
</dbReference>
<dbReference type="GO" id="GO:0003735">
    <property type="term" value="F:structural constituent of ribosome"/>
    <property type="evidence" value="ECO:0007669"/>
    <property type="project" value="InterPro"/>
</dbReference>
<comment type="caution">
    <text evidence="8">The sequence shown here is derived from an EMBL/GenBank/DDBJ whole genome shotgun (WGS) entry which is preliminary data.</text>
</comment>
<dbReference type="GO" id="GO:0006412">
    <property type="term" value="P:translation"/>
    <property type="evidence" value="ECO:0007669"/>
    <property type="project" value="InterPro"/>
</dbReference>
<dbReference type="HAMAP" id="MF_00251">
    <property type="entry name" value="Ribosomal_bL36"/>
    <property type="match status" value="1"/>
</dbReference>
<evidence type="ECO:0000256" key="6">
    <source>
        <dbReference type="ARBA" id="ARBA00023274"/>
    </source>
</evidence>
<dbReference type="GO" id="GO:0005762">
    <property type="term" value="C:mitochondrial large ribosomal subunit"/>
    <property type="evidence" value="ECO:0007669"/>
    <property type="project" value="TreeGrafter"/>
</dbReference>
<keyword evidence="6 7" id="KW-0687">Ribonucleoprotein</keyword>
<dbReference type="PANTHER" id="PTHR46909">
    <property type="entry name" value="39S RIBOSOMAL PROTEIN L36, MITOCHONDRIAL"/>
    <property type="match status" value="1"/>
</dbReference>
<evidence type="ECO:0000256" key="3">
    <source>
        <dbReference type="ARBA" id="ARBA00022946"/>
    </source>
</evidence>
<dbReference type="PANTHER" id="PTHR46909:SF1">
    <property type="entry name" value="LARGE RIBOSOMAL SUBUNIT PROTEIN BL36M"/>
    <property type="match status" value="1"/>
</dbReference>
<keyword evidence="9" id="KW-1185">Reference proteome</keyword>
<organism evidence="8 9">
    <name type="scientific">Oopsacas minuta</name>
    <dbReference type="NCBI Taxonomy" id="111878"/>
    <lineage>
        <taxon>Eukaryota</taxon>
        <taxon>Metazoa</taxon>
        <taxon>Porifera</taxon>
        <taxon>Hexactinellida</taxon>
        <taxon>Hexasterophora</taxon>
        <taxon>Lyssacinosida</taxon>
        <taxon>Leucopsacidae</taxon>
        <taxon>Oopsacas</taxon>
    </lineage>
</organism>
<evidence type="ECO:0000256" key="7">
    <source>
        <dbReference type="RuleBase" id="RU000570"/>
    </source>
</evidence>
<proteinExistence type="inferred from homology"/>
<gene>
    <name evidence="8" type="ORF">LOD99_12228</name>
</gene>
<name>A0AAV7JFR0_9METZ</name>
<dbReference type="Pfam" id="PF00444">
    <property type="entry name" value="Ribosomal_L36"/>
    <property type="match status" value="1"/>
</dbReference>
<evidence type="ECO:0000313" key="9">
    <source>
        <dbReference type="Proteomes" id="UP001165289"/>
    </source>
</evidence>
<evidence type="ECO:0000256" key="5">
    <source>
        <dbReference type="ARBA" id="ARBA00023128"/>
    </source>
</evidence>
<evidence type="ECO:0000313" key="8">
    <source>
        <dbReference type="EMBL" id="KAI6647231.1"/>
    </source>
</evidence>
<comment type="similarity">
    <text evidence="2 7">Belongs to the bacterial ribosomal protein bL36 family.</text>
</comment>
<reference evidence="8 9" key="1">
    <citation type="journal article" date="2023" name="BMC Biol.">
        <title>The compact genome of the sponge Oopsacas minuta (Hexactinellida) is lacking key metazoan core genes.</title>
        <authorList>
            <person name="Santini S."/>
            <person name="Schenkelaars Q."/>
            <person name="Jourda C."/>
            <person name="Duchesne M."/>
            <person name="Belahbib H."/>
            <person name="Rocher C."/>
            <person name="Selva M."/>
            <person name="Riesgo A."/>
            <person name="Vervoort M."/>
            <person name="Leys S.P."/>
            <person name="Kodjabachian L."/>
            <person name="Le Bivic A."/>
            <person name="Borchiellini C."/>
            <person name="Claverie J.M."/>
            <person name="Renard E."/>
        </authorList>
    </citation>
    <scope>NUCLEOTIDE SEQUENCE [LARGE SCALE GENOMIC DNA]</scope>
    <source>
        <strain evidence="8">SPO-2</strain>
    </source>
</reference>
<dbReference type="InterPro" id="IPR035977">
    <property type="entry name" value="Ribosomal_bL36_sp"/>
</dbReference>
<keyword evidence="4 7" id="KW-0689">Ribosomal protein</keyword>
<sequence length="120" mass="14301">MLRNSLRILSHFTQTIQPHITSLITPQISLPTPYITQRSINATLLWKVRRKCRYCRRIRKNGRIPQTFQQTGLVSMVTQTRGMKVKTSIRKRCDSCYVMKRKGRFYIYCLKKKTHKQRQG</sequence>
<dbReference type="NCBIfam" id="TIGR01022">
    <property type="entry name" value="rpmJ_bact"/>
    <property type="match status" value="1"/>
</dbReference>
<dbReference type="Proteomes" id="UP001165289">
    <property type="component" value="Unassembled WGS sequence"/>
</dbReference>
<dbReference type="InterPro" id="IPR000473">
    <property type="entry name" value="Ribosomal_bL36"/>
</dbReference>